<reference evidence="1 2" key="1">
    <citation type="submission" date="2020-03" db="EMBL/GenBank/DDBJ databases">
        <title>Draft genome sequence of environmentally isolated cultures.</title>
        <authorList>
            <person name="Wilson H.S."/>
            <person name="De Leon M.E."/>
        </authorList>
    </citation>
    <scope>NUCLEOTIDE SEQUENCE [LARGE SCALE GENOMIC DNA]</scope>
    <source>
        <strain evidence="1 2">HSC-31F16</strain>
    </source>
</reference>
<organism evidence="1 2">
    <name type="scientific">Chromobacterium fluminis</name>
    <dbReference type="NCBI Taxonomy" id="3044269"/>
    <lineage>
        <taxon>Bacteria</taxon>
        <taxon>Pseudomonadati</taxon>
        <taxon>Pseudomonadota</taxon>
        <taxon>Betaproteobacteria</taxon>
        <taxon>Neisseriales</taxon>
        <taxon>Chromobacteriaceae</taxon>
        <taxon>Chromobacterium</taxon>
    </lineage>
</organism>
<dbReference type="EMBL" id="JAAOMA010000003">
    <property type="protein sequence ID" value="NHR04296.1"/>
    <property type="molecule type" value="Genomic_DNA"/>
</dbReference>
<gene>
    <name evidence="1" type="ORF">HA052_03710</name>
</gene>
<keyword evidence="2" id="KW-1185">Reference proteome</keyword>
<dbReference type="RefSeq" id="WP_166450819.1">
    <property type="nucleotide sequence ID" value="NZ_JAAOMA010000003.1"/>
</dbReference>
<proteinExistence type="predicted"/>
<name>A0ABX0L431_9NEIS</name>
<accession>A0ABX0L431</accession>
<comment type="caution">
    <text evidence="1">The sequence shown here is derived from an EMBL/GenBank/DDBJ whole genome shotgun (WGS) entry which is preliminary data.</text>
</comment>
<dbReference type="CDD" id="cd20698">
    <property type="entry name" value="CdiI_Kp-like"/>
    <property type="match status" value="1"/>
</dbReference>
<sequence length="124" mass="13979">MAIQKRKSMFIRSVPEDLDLLAFFGSGPFFENKQDLHFAFQYTDGNNVTAIFSYCEVAGWIQVVLELQGCELSRCLYECVACFEIKKDAIGEFLCAEILYGGAKSNFSLRVQPFVVFSCSSLEV</sequence>
<dbReference type="Proteomes" id="UP001515641">
    <property type="component" value="Unassembled WGS sequence"/>
</dbReference>
<evidence type="ECO:0000313" key="1">
    <source>
        <dbReference type="EMBL" id="NHR04296.1"/>
    </source>
</evidence>
<protein>
    <submittedName>
        <fullName evidence="1">Uncharacterized protein</fullName>
    </submittedName>
</protein>
<evidence type="ECO:0000313" key="2">
    <source>
        <dbReference type="Proteomes" id="UP001515641"/>
    </source>
</evidence>